<sequence length="547" mass="64603">MEKETFNPEKIKLKRGEFLQYYIDGLDINYIIKKHKEYSVLTQDERDFYEQYNSKRAEANNVSHVVPQSLTWKEIEEKMNLAAKNFSDDVKVINIERKLNRKPIGKQHELKLHHKFTYLIHLFCSRCTNNENGQTNINAELLKNIIGDEYNLALYTLNRIGLIYTIGGYVIGKKSSAYRLQNDYARSIKVKPSSHVQVKRYIDKVTNKIEAHKKAKFQRLADRDKFIVERYDNCLSKLKMTRIDECKDFILTGKIYEDNKPMQKEYYKNIFTKYIIQENGTFKISEIDNDNRIYHILTNTPKDLKEYLNIKFSIDIKNSHPLLLNKLLLIYYIDNELFNNIVNKEIKHININTILISNSKPYTHYVSENIHNDLIYNNIEESLDDTKNIPLDVRKYICKTSQGQMWEELLDACDAKGLKADDRGELKAQMFAEVFYSKTRTITYKEYGSVFKSIYPNVYKVINKLKPKGEETKLSHLIMKIESELFHQILERIYKQTEYDAINIHDAVLILNTPSNENCKIDGIESIMRDVYNNYSLFPTFSIDRYN</sequence>
<dbReference type="Proteomes" id="UP000184480">
    <property type="component" value="Unassembled WGS sequence"/>
</dbReference>
<dbReference type="EMBL" id="FQUC01000010">
    <property type="protein sequence ID" value="SHF81492.1"/>
    <property type="molecule type" value="Genomic_DNA"/>
</dbReference>
<dbReference type="RefSeq" id="WP_062183652.1">
    <property type="nucleotide sequence ID" value="NZ_BBXL01000022.1"/>
</dbReference>
<proteinExistence type="predicted"/>
<accession>A0A1M5ER51</accession>
<evidence type="ECO:0000313" key="2">
    <source>
        <dbReference type="Proteomes" id="UP000184480"/>
    </source>
</evidence>
<dbReference type="AlphaFoldDB" id="A0A1M5ER51"/>
<name>A0A1M5ER51_9BACT</name>
<keyword evidence="2" id="KW-1185">Reference proteome</keyword>
<protein>
    <submittedName>
        <fullName evidence="1">Uncharacterized protein</fullName>
    </submittedName>
</protein>
<organism evidence="1 2">
    <name type="scientific">Dysgonomonas macrotermitis</name>
    <dbReference type="NCBI Taxonomy" id="1346286"/>
    <lineage>
        <taxon>Bacteria</taxon>
        <taxon>Pseudomonadati</taxon>
        <taxon>Bacteroidota</taxon>
        <taxon>Bacteroidia</taxon>
        <taxon>Bacteroidales</taxon>
        <taxon>Dysgonomonadaceae</taxon>
        <taxon>Dysgonomonas</taxon>
    </lineage>
</organism>
<gene>
    <name evidence="1" type="ORF">SAMN05444362_110110</name>
</gene>
<evidence type="ECO:0000313" key="1">
    <source>
        <dbReference type="EMBL" id="SHF81492.1"/>
    </source>
</evidence>
<reference evidence="2" key="1">
    <citation type="submission" date="2016-11" db="EMBL/GenBank/DDBJ databases">
        <authorList>
            <person name="Varghese N."/>
            <person name="Submissions S."/>
        </authorList>
    </citation>
    <scope>NUCLEOTIDE SEQUENCE [LARGE SCALE GENOMIC DNA]</scope>
    <source>
        <strain evidence="2">DSM 27370</strain>
    </source>
</reference>
<dbReference type="OrthoDB" id="1100879at2"/>